<dbReference type="InterPro" id="IPR002744">
    <property type="entry name" value="MIP18-like"/>
</dbReference>
<evidence type="ECO:0000313" key="3">
    <source>
        <dbReference type="Proteomes" id="UP000241447"/>
    </source>
</evidence>
<dbReference type="AlphaFoldDB" id="A0A2R4LY60"/>
<feature type="domain" description="MIP18 family-like" evidence="1">
    <location>
        <begin position="13"/>
        <end position="84"/>
    </location>
</feature>
<dbReference type="Proteomes" id="UP000241447">
    <property type="component" value="Plasmid pCBLh4a"/>
</dbReference>
<dbReference type="InterPro" id="IPR034904">
    <property type="entry name" value="FSCA_dom_sf"/>
</dbReference>
<dbReference type="RefSeq" id="WP_107717664.1">
    <property type="nucleotide sequence ID" value="NZ_CAXBOP010000004.1"/>
</dbReference>
<reference evidence="2 3" key="1">
    <citation type="submission" date="2018-03" db="EMBL/GenBank/DDBJ databases">
        <title>The Complete Genome of Celeribacter baekdonensis strain LH4, a Thiosulfate-Oxidizing Alphaproteobacterium Isolated from Gulf of Mexico Continental Slope Sediments.</title>
        <authorList>
            <person name="Flood B.E."/>
            <person name="Bailey J.V."/>
            <person name="Leprich D."/>
        </authorList>
    </citation>
    <scope>NUCLEOTIDE SEQUENCE [LARGE SCALE GENOMIC DNA]</scope>
    <source>
        <strain evidence="2 3">LH4</strain>
        <plasmid evidence="3">Plasmid pcblh4a</plasmid>
    </source>
</reference>
<dbReference type="KEGG" id="cbak:DA792_01205"/>
<proteinExistence type="predicted"/>
<dbReference type="Pfam" id="PF01883">
    <property type="entry name" value="FeS_assembly_P"/>
    <property type="match status" value="1"/>
</dbReference>
<geneLocation type="plasmid" evidence="3">
    <name>pcblh4a</name>
</geneLocation>
<dbReference type="SUPFAM" id="SSF117916">
    <property type="entry name" value="Fe-S cluster assembly (FSCA) domain-like"/>
    <property type="match status" value="1"/>
</dbReference>
<sequence length="267" mass="30003">MLVSTLKTELELDVWDCLEAVTDPELDEPITDMGFVESVDVLDARTVRVEFRLPTYWCSPNFAFLMAFGIRKEISALPWVQEMTVQLNDHCFGDEVNEGVNSGRNYHDIFAQYCKGERLDDVVTKFMSKAFDRRQEVVLLGLQALGHKAEDIVSMPLAALQRIEFTGEEELRQTPRYLDLLLSQGLAVNPDDLAFPTWDGRPIDAAALTAHLVHLRSTRINMEFNGAMCRGLAKTRYKEVEIGPEGPTLVDFIAGRVPPRDGANAGR</sequence>
<evidence type="ECO:0000259" key="1">
    <source>
        <dbReference type="Pfam" id="PF01883"/>
    </source>
</evidence>
<keyword evidence="2" id="KW-0614">Plasmid</keyword>
<dbReference type="OrthoDB" id="153551at2"/>
<organism evidence="2 3">
    <name type="scientific">Celeribacter baekdonensis</name>
    <dbReference type="NCBI Taxonomy" id="875171"/>
    <lineage>
        <taxon>Bacteria</taxon>
        <taxon>Pseudomonadati</taxon>
        <taxon>Pseudomonadota</taxon>
        <taxon>Alphaproteobacteria</taxon>
        <taxon>Rhodobacterales</taxon>
        <taxon>Roseobacteraceae</taxon>
        <taxon>Celeribacter</taxon>
    </lineage>
</organism>
<protein>
    <recommendedName>
        <fullName evidence="1">MIP18 family-like domain-containing protein</fullName>
    </recommendedName>
</protein>
<gene>
    <name evidence="2" type="ORF">DA792_01205</name>
</gene>
<accession>A0A2R4LY60</accession>
<name>A0A2R4LY60_9RHOB</name>
<dbReference type="EMBL" id="CP028472">
    <property type="protein sequence ID" value="AVW89836.1"/>
    <property type="molecule type" value="Genomic_DNA"/>
</dbReference>
<dbReference type="Gene3D" id="3.30.300.130">
    <property type="entry name" value="Fe-S cluster assembly (FSCA)"/>
    <property type="match status" value="1"/>
</dbReference>
<evidence type="ECO:0000313" key="2">
    <source>
        <dbReference type="EMBL" id="AVW89836.1"/>
    </source>
</evidence>